<accession>A0AAV6X148</accession>
<dbReference type="Proteomes" id="UP000826271">
    <property type="component" value="Unassembled WGS sequence"/>
</dbReference>
<feature type="region of interest" description="Disordered" evidence="1">
    <location>
        <begin position="32"/>
        <end position="53"/>
    </location>
</feature>
<comment type="caution">
    <text evidence="3">The sequence shown here is derived from an EMBL/GenBank/DDBJ whole genome shotgun (WGS) entry which is preliminary data.</text>
</comment>
<evidence type="ECO:0000313" key="4">
    <source>
        <dbReference type="Proteomes" id="UP000826271"/>
    </source>
</evidence>
<feature type="compositionally biased region" description="Low complexity" evidence="1">
    <location>
        <begin position="32"/>
        <end position="44"/>
    </location>
</feature>
<evidence type="ECO:0000256" key="1">
    <source>
        <dbReference type="SAM" id="MobiDB-lite"/>
    </source>
</evidence>
<dbReference type="Pfam" id="PF00690">
    <property type="entry name" value="Cation_ATPase_N"/>
    <property type="match status" value="1"/>
</dbReference>
<reference evidence="3" key="1">
    <citation type="submission" date="2019-10" db="EMBL/GenBank/DDBJ databases">
        <authorList>
            <person name="Zhang R."/>
            <person name="Pan Y."/>
            <person name="Wang J."/>
            <person name="Ma R."/>
            <person name="Yu S."/>
        </authorList>
    </citation>
    <scope>NUCLEOTIDE SEQUENCE</scope>
    <source>
        <strain evidence="3">LA-IB0</strain>
        <tissue evidence="3">Leaf</tissue>
    </source>
</reference>
<dbReference type="AlphaFoldDB" id="A0AAV6X148"/>
<dbReference type="EMBL" id="WHWC01000011">
    <property type="protein sequence ID" value="KAG8373849.1"/>
    <property type="molecule type" value="Genomic_DNA"/>
</dbReference>
<evidence type="ECO:0000259" key="2">
    <source>
        <dbReference type="Pfam" id="PF00690"/>
    </source>
</evidence>
<feature type="domain" description="Cation-transporting P-type ATPase N-terminal" evidence="2">
    <location>
        <begin position="151"/>
        <end position="205"/>
    </location>
</feature>
<dbReference type="InterPro" id="IPR004014">
    <property type="entry name" value="ATPase_P-typ_cation-transptr_N"/>
</dbReference>
<keyword evidence="4" id="KW-1185">Reference proteome</keyword>
<sequence length="246" mass="27158">MSKNYDNWERLVAAVLRREELKRIALSSSLESSTNNSESSSISSPTYDQSPQLPNFEALNNLSLERFLRVDKWEVKAKHSSAEALQRWRDLCGVEKLRVAVLISKAALQYIQGMQSSDYTVPKVQASGFQICGDELGSIVEGHDVEKLKFQGGTSGISEKLPTCPSIGLSVDNEALNRRQEISGINKFQESEARSFWVFVWKPFKICVTGQNVTEGEEAPPLLVYRQRKKSGGGGVDVAAGEADVG</sequence>
<protein>
    <recommendedName>
        <fullName evidence="2">Cation-transporting P-type ATPase N-terminal domain-containing protein</fullName>
    </recommendedName>
</protein>
<name>A0AAV6X148_9LAMI</name>
<evidence type="ECO:0000313" key="3">
    <source>
        <dbReference type="EMBL" id="KAG8373849.1"/>
    </source>
</evidence>
<proteinExistence type="predicted"/>
<organism evidence="3 4">
    <name type="scientific">Buddleja alternifolia</name>
    <dbReference type="NCBI Taxonomy" id="168488"/>
    <lineage>
        <taxon>Eukaryota</taxon>
        <taxon>Viridiplantae</taxon>
        <taxon>Streptophyta</taxon>
        <taxon>Embryophyta</taxon>
        <taxon>Tracheophyta</taxon>
        <taxon>Spermatophyta</taxon>
        <taxon>Magnoliopsida</taxon>
        <taxon>eudicotyledons</taxon>
        <taxon>Gunneridae</taxon>
        <taxon>Pentapetalae</taxon>
        <taxon>asterids</taxon>
        <taxon>lamiids</taxon>
        <taxon>Lamiales</taxon>
        <taxon>Scrophulariaceae</taxon>
        <taxon>Buddlejeae</taxon>
        <taxon>Buddleja</taxon>
    </lineage>
</organism>
<gene>
    <name evidence="3" type="ORF">BUALT_Bualt11G0068000</name>
</gene>